<gene>
    <name evidence="4" type="ORF">MNBD_GAMMA17-1715</name>
</gene>
<dbReference type="InterPro" id="IPR052046">
    <property type="entry name" value="GH57_Enzymes"/>
</dbReference>
<evidence type="ECO:0000259" key="3">
    <source>
        <dbReference type="Pfam" id="PF03065"/>
    </source>
</evidence>
<dbReference type="InterPro" id="IPR027291">
    <property type="entry name" value="Glyco_hydro_38_N_sf"/>
</dbReference>
<dbReference type="Pfam" id="PF03065">
    <property type="entry name" value="Glyco_hydro_57"/>
    <property type="match status" value="1"/>
</dbReference>
<dbReference type="AlphaFoldDB" id="A0A3B1A5H2"/>
<dbReference type="GO" id="GO:0005975">
    <property type="term" value="P:carbohydrate metabolic process"/>
    <property type="evidence" value="ECO:0007669"/>
    <property type="project" value="InterPro"/>
</dbReference>
<evidence type="ECO:0000256" key="1">
    <source>
        <dbReference type="ARBA" id="ARBA00006821"/>
    </source>
</evidence>
<organism evidence="4">
    <name type="scientific">hydrothermal vent metagenome</name>
    <dbReference type="NCBI Taxonomy" id="652676"/>
    <lineage>
        <taxon>unclassified sequences</taxon>
        <taxon>metagenomes</taxon>
        <taxon>ecological metagenomes</taxon>
    </lineage>
</organism>
<dbReference type="GO" id="GO:0003824">
    <property type="term" value="F:catalytic activity"/>
    <property type="evidence" value="ECO:0007669"/>
    <property type="project" value="InterPro"/>
</dbReference>
<comment type="similarity">
    <text evidence="1">Belongs to the glycosyl hydrolase 57 family.</text>
</comment>
<proteinExistence type="inferred from homology"/>
<dbReference type="PANTHER" id="PTHR36306">
    <property type="entry name" value="ALPHA-AMYLASE-RELATED-RELATED"/>
    <property type="match status" value="1"/>
</dbReference>
<accession>A0A3B1A5H2</accession>
<dbReference type="InterPro" id="IPR004300">
    <property type="entry name" value="Glyco_hydro_57_N"/>
</dbReference>
<name>A0A3B1A5H2_9ZZZZ</name>
<dbReference type="InterPro" id="IPR011330">
    <property type="entry name" value="Glyco_hydro/deAcase_b/a-brl"/>
</dbReference>
<dbReference type="PANTHER" id="PTHR36306:SF1">
    <property type="entry name" value="ALPHA-AMYLASE-RELATED"/>
    <property type="match status" value="1"/>
</dbReference>
<feature type="domain" description="Glycoside hydrolase family 57 N-terminal" evidence="3">
    <location>
        <begin position="14"/>
        <end position="444"/>
    </location>
</feature>
<reference evidence="4" key="1">
    <citation type="submission" date="2018-06" db="EMBL/GenBank/DDBJ databases">
        <authorList>
            <person name="Zhirakovskaya E."/>
        </authorList>
    </citation>
    <scope>NUCLEOTIDE SEQUENCE</scope>
</reference>
<dbReference type="CDD" id="cd10796">
    <property type="entry name" value="GH57N_APU"/>
    <property type="match status" value="1"/>
</dbReference>
<sequence>MSDSVEHKKPLNVVLYWHMHQPDYRDLRSGEYHLPWTYLHTIKDYVDMVAHLENRDGAKAVVNFAPILLEQIQDYSQQLTDHRNAGKALRDPLLAALAGPVLQLDENARLTLVKACLRANRQRLIERFPAFVTLAEMAEVAVKEPQKLAYYSEQFFIDLLVWYHLSWMAETVRKTDERIQALMKQAAHFTMRDRHTLVDIIHELISGVIGRYKALAEMGKIELSMTPYAHPILPLLIDLKCVEQAMPGVELPESDQYPGGMERSRWHMKKGLAVFKQTFGFMPAGCWPSEGAISAETIELIDEVGMTWLASGETVLRKSLEKASSDEHAAEGNECIHKAYQYKDNDVTCFFRDDGLSDLIGFKYSDWHADDAVANLVHHLENIAEACADKEDRLVSIILDGENAWEYYPENGYHFLSALYEKLVAHKGIKLTTYSEFLSSPKERTRVNEVVAGSWVYGTLSTWIGEADKNRAWDMLVDAKHAYDRVVQEGKLDEQQQQRATIQLATCESSDWFWWVGEYNSAESVSAFDEQFRMHLGNLYQILEVSPPDYLARAFSFGSGAPAMGGVMLPGQQQ</sequence>
<evidence type="ECO:0000313" key="4">
    <source>
        <dbReference type="EMBL" id="VAW88156.1"/>
    </source>
</evidence>
<evidence type="ECO:0000256" key="2">
    <source>
        <dbReference type="ARBA" id="ARBA00023277"/>
    </source>
</evidence>
<keyword evidence="2" id="KW-0119">Carbohydrate metabolism</keyword>
<dbReference type="EMBL" id="UOFQ01000090">
    <property type="protein sequence ID" value="VAW88156.1"/>
    <property type="molecule type" value="Genomic_DNA"/>
</dbReference>
<dbReference type="SUPFAM" id="SSF88713">
    <property type="entry name" value="Glycoside hydrolase/deacetylase"/>
    <property type="match status" value="1"/>
</dbReference>
<dbReference type="Gene3D" id="3.20.110.10">
    <property type="entry name" value="Glycoside hydrolase 38, N terminal domain"/>
    <property type="match status" value="2"/>
</dbReference>
<protein>
    <submittedName>
        <fullName evidence="4">Amylopullulanase</fullName>
    </submittedName>
</protein>